<keyword evidence="4" id="KW-1003">Cell membrane</keyword>
<feature type="transmembrane region" description="Helical" evidence="9">
    <location>
        <begin position="72"/>
        <end position="95"/>
    </location>
</feature>
<proteinExistence type="inferred from homology"/>
<feature type="transmembrane region" description="Helical" evidence="9">
    <location>
        <begin position="147"/>
        <end position="167"/>
    </location>
</feature>
<dbReference type="GO" id="GO:0005886">
    <property type="term" value="C:plasma membrane"/>
    <property type="evidence" value="ECO:0007669"/>
    <property type="project" value="UniProtKB-SubCell"/>
</dbReference>
<keyword evidence="6 9" id="KW-0029">Amino-acid transport</keyword>
<reference evidence="10 11" key="1">
    <citation type="submission" date="2016-10" db="EMBL/GenBank/DDBJ databases">
        <authorList>
            <person name="de Groot N.N."/>
        </authorList>
    </citation>
    <scope>NUCLEOTIDE SEQUENCE [LARGE SCALE GENOMIC DNA]</scope>
    <source>
        <strain evidence="10 11">DSM 23126</strain>
    </source>
</reference>
<evidence type="ECO:0000256" key="9">
    <source>
        <dbReference type="RuleBase" id="RU362122"/>
    </source>
</evidence>
<sequence length="441" mass="47021">MKKSRILFIGFMLFSLFFGAGNLIFPPFLGYSAGDNFTSAILGFLFTGVLLPILAILAVVQARHGLISMGSRVHPIFGLLFAVLIYLSIGALYGIPRAANVAYEIGFVPAAGIGTWWTLLLFSLLFFTVTLWLSLNPEKIVDRLGQWLTPILFITLAALFIRAFFIFDTNPSSAGATYNSSPFIGGFLEGYLTMDALGALAFGMVIVNSLRAHGAHSKRELMSGAAAATVVAGLGLSIVYVSLGWIGAQMSQQEGITDGAGILEPAAAMLFGPSGSFFFGLIVLLACLTTSVGLITACSEFFHSVMPRVAYKTFVVFFTVIGMLVTNLGLSLILSIAVPLLVFIYPLAIVLIVLSLLRPIIGEGSLMYQLSIIFTGIFALYEGLSSIGFSAPAVTSILQTSPFFDQGLGWVVPALIGAAAGCLLDRLMPSHSPQKTSFNEK</sequence>
<evidence type="ECO:0000256" key="1">
    <source>
        <dbReference type="ARBA" id="ARBA00004651"/>
    </source>
</evidence>
<evidence type="ECO:0000256" key="2">
    <source>
        <dbReference type="ARBA" id="ARBA00008540"/>
    </source>
</evidence>
<evidence type="ECO:0000313" key="11">
    <source>
        <dbReference type="Proteomes" id="UP000199488"/>
    </source>
</evidence>
<dbReference type="AlphaFoldDB" id="A0A1H2XT23"/>
<dbReference type="GO" id="GO:0015818">
    <property type="term" value="P:isoleucine transport"/>
    <property type="evidence" value="ECO:0007669"/>
    <property type="project" value="TreeGrafter"/>
</dbReference>
<dbReference type="PANTHER" id="PTHR30588:SF0">
    <property type="entry name" value="BRANCHED-CHAIN AMINO ACID PERMEASE BRNQ"/>
    <property type="match status" value="1"/>
</dbReference>
<dbReference type="EMBL" id="FNNC01000007">
    <property type="protein sequence ID" value="SDW95981.1"/>
    <property type="molecule type" value="Genomic_DNA"/>
</dbReference>
<dbReference type="OrthoDB" id="9783920at2"/>
<feature type="transmembrane region" description="Helical" evidence="9">
    <location>
        <begin position="222"/>
        <end position="243"/>
    </location>
</feature>
<feature type="transmembrane region" description="Helical" evidence="9">
    <location>
        <begin position="309"/>
        <end position="326"/>
    </location>
</feature>
<name>A0A1H2XT23_9BACI</name>
<dbReference type="GO" id="GO:0015188">
    <property type="term" value="F:L-isoleucine transmembrane transporter activity"/>
    <property type="evidence" value="ECO:0007669"/>
    <property type="project" value="TreeGrafter"/>
</dbReference>
<feature type="transmembrane region" description="Helical" evidence="9">
    <location>
        <begin position="37"/>
        <end position="60"/>
    </location>
</feature>
<dbReference type="Pfam" id="PF05525">
    <property type="entry name" value="Branch_AA_trans"/>
    <property type="match status" value="1"/>
</dbReference>
<dbReference type="GO" id="GO:0015820">
    <property type="term" value="P:L-leucine transport"/>
    <property type="evidence" value="ECO:0007669"/>
    <property type="project" value="TreeGrafter"/>
</dbReference>
<feature type="transmembrane region" description="Helical" evidence="9">
    <location>
        <begin position="277"/>
        <end position="297"/>
    </location>
</feature>
<evidence type="ECO:0000256" key="7">
    <source>
        <dbReference type="ARBA" id="ARBA00022989"/>
    </source>
</evidence>
<evidence type="ECO:0000256" key="4">
    <source>
        <dbReference type="ARBA" id="ARBA00022475"/>
    </source>
</evidence>
<feature type="transmembrane region" description="Helical" evidence="9">
    <location>
        <begin position="7"/>
        <end position="25"/>
    </location>
</feature>
<keyword evidence="5 9" id="KW-0812">Transmembrane</keyword>
<comment type="function">
    <text evidence="9">Component of the transport system for branched-chain amino acids.</text>
</comment>
<evidence type="ECO:0000313" key="10">
    <source>
        <dbReference type="EMBL" id="SDW95981.1"/>
    </source>
</evidence>
<gene>
    <name evidence="10" type="ORF">SAMN05421781_2903</name>
</gene>
<comment type="subcellular location">
    <subcellularLocation>
        <location evidence="1 9">Cell membrane</location>
        <topology evidence="1 9">Multi-pass membrane protein</topology>
    </subcellularLocation>
</comment>
<dbReference type="NCBIfam" id="TIGR00796">
    <property type="entry name" value="livcs"/>
    <property type="match status" value="1"/>
</dbReference>
<feature type="transmembrane region" description="Helical" evidence="9">
    <location>
        <begin position="187"/>
        <end position="210"/>
    </location>
</feature>
<evidence type="ECO:0000256" key="6">
    <source>
        <dbReference type="ARBA" id="ARBA00022970"/>
    </source>
</evidence>
<keyword evidence="3 9" id="KW-0813">Transport</keyword>
<dbReference type="InterPro" id="IPR004685">
    <property type="entry name" value="Brnchd-chn_aa_trnsp_Livcs"/>
</dbReference>
<organism evidence="10 11">
    <name type="scientific">Marinococcus luteus</name>
    <dbReference type="NCBI Taxonomy" id="1122204"/>
    <lineage>
        <taxon>Bacteria</taxon>
        <taxon>Bacillati</taxon>
        <taxon>Bacillota</taxon>
        <taxon>Bacilli</taxon>
        <taxon>Bacillales</taxon>
        <taxon>Bacillaceae</taxon>
        <taxon>Marinococcus</taxon>
    </lineage>
</organism>
<keyword evidence="8 9" id="KW-0472">Membrane</keyword>
<keyword evidence="7 9" id="KW-1133">Transmembrane helix</keyword>
<evidence type="ECO:0000256" key="3">
    <source>
        <dbReference type="ARBA" id="ARBA00022448"/>
    </source>
</evidence>
<feature type="transmembrane region" description="Helical" evidence="9">
    <location>
        <begin position="407"/>
        <end position="424"/>
    </location>
</feature>
<dbReference type="GO" id="GO:0005304">
    <property type="term" value="F:L-valine transmembrane transporter activity"/>
    <property type="evidence" value="ECO:0007669"/>
    <property type="project" value="TreeGrafter"/>
</dbReference>
<feature type="transmembrane region" description="Helical" evidence="9">
    <location>
        <begin position="115"/>
        <end position="135"/>
    </location>
</feature>
<dbReference type="Proteomes" id="UP000199488">
    <property type="component" value="Unassembled WGS sequence"/>
</dbReference>
<dbReference type="RefSeq" id="WP_091616591.1">
    <property type="nucleotide sequence ID" value="NZ_FNNC01000007.1"/>
</dbReference>
<comment type="similarity">
    <text evidence="2 9">Belongs to the branched chain amino acid transporter family.</text>
</comment>
<dbReference type="GO" id="GO:0015190">
    <property type="term" value="F:L-leucine transmembrane transporter activity"/>
    <property type="evidence" value="ECO:0007669"/>
    <property type="project" value="TreeGrafter"/>
</dbReference>
<accession>A0A1H2XT23</accession>
<evidence type="ECO:0000256" key="5">
    <source>
        <dbReference type="ARBA" id="ARBA00022692"/>
    </source>
</evidence>
<keyword evidence="11" id="KW-1185">Reference proteome</keyword>
<protein>
    <recommendedName>
        <fullName evidence="9">Branched-chain amino acid transport system carrier protein</fullName>
    </recommendedName>
</protein>
<evidence type="ECO:0000256" key="8">
    <source>
        <dbReference type="ARBA" id="ARBA00023136"/>
    </source>
</evidence>
<feature type="transmembrane region" description="Helical" evidence="9">
    <location>
        <begin position="332"/>
        <end position="354"/>
    </location>
</feature>
<dbReference type="PANTHER" id="PTHR30588">
    <property type="entry name" value="BRANCHED-CHAIN AMINO ACID TRANSPORT SYSTEM 2 CARRIER PROTEIN"/>
    <property type="match status" value="1"/>
</dbReference>
<feature type="transmembrane region" description="Helical" evidence="9">
    <location>
        <begin position="366"/>
        <end position="387"/>
    </location>
</feature>